<keyword evidence="1" id="KW-0472">Membrane</keyword>
<keyword evidence="1" id="KW-0812">Transmembrane</keyword>
<sequence>MAQAIDVDNLTDNFNSISINQIGQVTLSQKNCPQLHYKNHFYKISTENSLKCIWRCVKNNRNKSKIDDFYHNLALILFFPIGYFYFYLLF</sequence>
<dbReference type="EMBL" id="REGN01002122">
    <property type="protein sequence ID" value="RNA30118.1"/>
    <property type="molecule type" value="Genomic_DNA"/>
</dbReference>
<feature type="transmembrane region" description="Helical" evidence="1">
    <location>
        <begin position="69"/>
        <end position="88"/>
    </location>
</feature>
<evidence type="ECO:0000313" key="3">
    <source>
        <dbReference type="Proteomes" id="UP000276133"/>
    </source>
</evidence>
<gene>
    <name evidence="2" type="ORF">BpHYR1_005466</name>
</gene>
<dbReference type="Proteomes" id="UP000276133">
    <property type="component" value="Unassembled WGS sequence"/>
</dbReference>
<reference evidence="2 3" key="1">
    <citation type="journal article" date="2018" name="Sci. Rep.">
        <title>Genomic signatures of local adaptation to the degree of environmental predictability in rotifers.</title>
        <authorList>
            <person name="Franch-Gras L."/>
            <person name="Hahn C."/>
            <person name="Garcia-Roger E.M."/>
            <person name="Carmona M.J."/>
            <person name="Serra M."/>
            <person name="Gomez A."/>
        </authorList>
    </citation>
    <scope>NUCLEOTIDE SEQUENCE [LARGE SCALE GENOMIC DNA]</scope>
    <source>
        <strain evidence="2">HYR1</strain>
    </source>
</reference>
<organism evidence="2 3">
    <name type="scientific">Brachionus plicatilis</name>
    <name type="common">Marine rotifer</name>
    <name type="synonym">Brachionus muelleri</name>
    <dbReference type="NCBI Taxonomy" id="10195"/>
    <lineage>
        <taxon>Eukaryota</taxon>
        <taxon>Metazoa</taxon>
        <taxon>Spiralia</taxon>
        <taxon>Gnathifera</taxon>
        <taxon>Rotifera</taxon>
        <taxon>Eurotatoria</taxon>
        <taxon>Monogononta</taxon>
        <taxon>Pseudotrocha</taxon>
        <taxon>Ploima</taxon>
        <taxon>Brachionidae</taxon>
        <taxon>Brachionus</taxon>
    </lineage>
</organism>
<name>A0A3M7S3E1_BRAPC</name>
<evidence type="ECO:0008006" key="4">
    <source>
        <dbReference type="Google" id="ProtNLM"/>
    </source>
</evidence>
<keyword evidence="1" id="KW-1133">Transmembrane helix</keyword>
<keyword evidence="3" id="KW-1185">Reference proteome</keyword>
<comment type="caution">
    <text evidence="2">The sequence shown here is derived from an EMBL/GenBank/DDBJ whole genome shotgun (WGS) entry which is preliminary data.</text>
</comment>
<proteinExistence type="predicted"/>
<dbReference type="AlphaFoldDB" id="A0A3M7S3E1"/>
<dbReference type="Gene3D" id="2.20.25.240">
    <property type="match status" value="1"/>
</dbReference>
<accession>A0A3M7S3E1</accession>
<evidence type="ECO:0000256" key="1">
    <source>
        <dbReference type="SAM" id="Phobius"/>
    </source>
</evidence>
<protein>
    <recommendedName>
        <fullName evidence="4">FLYWCH-type domain-containing protein</fullName>
    </recommendedName>
</protein>
<evidence type="ECO:0000313" key="2">
    <source>
        <dbReference type="EMBL" id="RNA30118.1"/>
    </source>
</evidence>